<accession>A0A1D9GGK7</accession>
<dbReference type="Gene3D" id="3.90.1720.10">
    <property type="entry name" value="endopeptidase domain like (from Nostoc punctiforme)"/>
    <property type="match status" value="1"/>
</dbReference>
<dbReference type="Proteomes" id="UP000177445">
    <property type="component" value="Chromosome"/>
</dbReference>
<dbReference type="KEGG" id="msq:BKP64_00515"/>
<gene>
    <name evidence="2" type="ORF">BKP64_00515</name>
</gene>
<dbReference type="InterPro" id="IPR007053">
    <property type="entry name" value="LRAT_dom"/>
</dbReference>
<name>A0A1D9GGK7_9GAMM</name>
<feature type="domain" description="LRAT" evidence="1">
    <location>
        <begin position="10"/>
        <end position="102"/>
    </location>
</feature>
<dbReference type="AlphaFoldDB" id="A0A1D9GGK7"/>
<dbReference type="STRING" id="1874317.BKP64_00515"/>
<keyword evidence="3" id="KW-1185">Reference proteome</keyword>
<evidence type="ECO:0000259" key="1">
    <source>
        <dbReference type="PROSITE" id="PS51934"/>
    </source>
</evidence>
<dbReference type="PROSITE" id="PS51934">
    <property type="entry name" value="LRAT"/>
    <property type="match status" value="1"/>
</dbReference>
<sequence>MYSNLNVGDLLYRSKGVVEHAGVYLGSNEVLHIQPGRRLVKVPFEQYANGKSVSVKRQKIDQQGFAKRLSEVSQVGGVYCPISNNCEHTAHYLTSGKRVSPQLQVALGFGFLGGMIASKGEASRFAIGAGLLGLGALIVSNANRRHDFVVDPKLPSIN</sequence>
<reference evidence="2 3" key="1">
    <citation type="submission" date="2016-10" db="EMBL/GenBank/DDBJ databases">
        <title>Marinobacter salinus sp. nov., a moderately halophilic bacterium isolated from a tidal flat environment.</title>
        <authorList>
            <person name="Park S.-J."/>
        </authorList>
    </citation>
    <scope>NUCLEOTIDE SEQUENCE [LARGE SCALE GENOMIC DNA]</scope>
    <source>
        <strain evidence="2 3">Hb8</strain>
    </source>
</reference>
<dbReference type="EMBL" id="CP017715">
    <property type="protein sequence ID" value="AOY86778.1"/>
    <property type="molecule type" value="Genomic_DNA"/>
</dbReference>
<organism evidence="2 3">
    <name type="scientific">Marinobacter salinus</name>
    <dbReference type="NCBI Taxonomy" id="1874317"/>
    <lineage>
        <taxon>Bacteria</taxon>
        <taxon>Pseudomonadati</taxon>
        <taxon>Pseudomonadota</taxon>
        <taxon>Gammaproteobacteria</taxon>
        <taxon>Pseudomonadales</taxon>
        <taxon>Marinobacteraceae</taxon>
        <taxon>Marinobacter</taxon>
    </lineage>
</organism>
<evidence type="ECO:0000313" key="3">
    <source>
        <dbReference type="Proteomes" id="UP000177445"/>
    </source>
</evidence>
<evidence type="ECO:0000313" key="2">
    <source>
        <dbReference type="EMBL" id="AOY86778.1"/>
    </source>
</evidence>
<protein>
    <recommendedName>
        <fullName evidence="1">LRAT domain-containing protein</fullName>
    </recommendedName>
</protein>
<proteinExistence type="predicted"/>